<organism evidence="3 4">
    <name type="scientific">Limnothrix redekei LRLZ20PSL1</name>
    <dbReference type="NCBI Taxonomy" id="3112953"/>
    <lineage>
        <taxon>Bacteria</taxon>
        <taxon>Bacillati</taxon>
        <taxon>Cyanobacteriota</taxon>
        <taxon>Cyanophyceae</taxon>
        <taxon>Pseudanabaenales</taxon>
        <taxon>Pseudanabaenaceae</taxon>
        <taxon>Limnothrix</taxon>
    </lineage>
</organism>
<evidence type="ECO:0000313" key="3">
    <source>
        <dbReference type="EMBL" id="MFG3816886.1"/>
    </source>
</evidence>
<evidence type="ECO:0000256" key="2">
    <source>
        <dbReference type="SAM" id="Phobius"/>
    </source>
</evidence>
<dbReference type="Proteomes" id="UP001604335">
    <property type="component" value="Unassembled WGS sequence"/>
</dbReference>
<comment type="caution">
    <text evidence="3">The sequence shown here is derived from an EMBL/GenBank/DDBJ whole genome shotgun (WGS) entry which is preliminary data.</text>
</comment>
<feature type="transmembrane region" description="Helical" evidence="2">
    <location>
        <begin position="267"/>
        <end position="291"/>
    </location>
</feature>
<dbReference type="EMBL" id="JAZAQF010000023">
    <property type="protein sequence ID" value="MFG3816886.1"/>
    <property type="molecule type" value="Genomic_DNA"/>
</dbReference>
<reference evidence="4" key="1">
    <citation type="journal article" date="2024" name="Algal Res.">
        <title>Biochemical, toxicological and genomic investigation of a high-biomass producing Limnothrix strain isolated from Italian shallow drinking water reservoir.</title>
        <authorList>
            <person name="Simonazzi M."/>
            <person name="Shishido T.K."/>
            <person name="Delbaje E."/>
            <person name="Wahlsten M."/>
            <person name="Fewer D.P."/>
            <person name="Sivonen K."/>
            <person name="Pezzolesi L."/>
            <person name="Pistocchi R."/>
        </authorList>
    </citation>
    <scope>NUCLEOTIDE SEQUENCE [LARGE SCALE GENOMIC DNA]</scope>
    <source>
        <strain evidence="4">LRLZ20PSL1</strain>
    </source>
</reference>
<dbReference type="Pfam" id="PF11353">
    <property type="entry name" value="DUF3153"/>
    <property type="match status" value="1"/>
</dbReference>
<evidence type="ECO:0000313" key="4">
    <source>
        <dbReference type="Proteomes" id="UP001604335"/>
    </source>
</evidence>
<dbReference type="PROSITE" id="PS51257">
    <property type="entry name" value="PROKAR_LIPOPROTEIN"/>
    <property type="match status" value="1"/>
</dbReference>
<accession>A0ABW7CAE8</accession>
<name>A0ABW7CAE8_9CYAN</name>
<evidence type="ECO:0000256" key="1">
    <source>
        <dbReference type="SAM" id="MobiDB-lite"/>
    </source>
</evidence>
<proteinExistence type="predicted"/>
<keyword evidence="4" id="KW-1185">Reference proteome</keyword>
<sequence>MRPLRVLLVVAWLVLLGGCVDLDTEVRFPDANHGTLVQTVRLSEGWQVWGEATAKAWLDRWAAQARTIGGQVLEQSDRTLTIAIPFQNGQDLQSTFQTFGQTLGLVDQEAAKSGDRSGHQTTAAQTKSIARGGDRLADQTPKVNGNSLPDPALLDSLAFPSQFQLQQQNWLVAVRNQLRYEVDLRSLAALGGEQLALVDTSRLLRWQFGLRVPHWGQGTIQPPHPEPDLNPQTGQPGPIQPNRPSPQRQLGRWVWTLEPGTVTTIEAVFWVPSWVGIGGLMIGLLGAIGWWRWRPIPISSPSETEPAQTPNPTDSTPAH</sequence>
<feature type="region of interest" description="Disordered" evidence="1">
    <location>
        <begin position="113"/>
        <end position="148"/>
    </location>
</feature>
<keyword evidence="2" id="KW-1133">Transmembrane helix</keyword>
<keyword evidence="2" id="KW-0472">Membrane</keyword>
<feature type="compositionally biased region" description="Polar residues" evidence="1">
    <location>
        <begin position="303"/>
        <end position="319"/>
    </location>
</feature>
<feature type="region of interest" description="Disordered" evidence="1">
    <location>
        <begin position="299"/>
        <end position="319"/>
    </location>
</feature>
<dbReference type="InterPro" id="IPR021499">
    <property type="entry name" value="DUF3153"/>
</dbReference>
<protein>
    <submittedName>
        <fullName evidence="3">DUF3153 domain-containing protein</fullName>
    </submittedName>
</protein>
<feature type="region of interest" description="Disordered" evidence="1">
    <location>
        <begin position="216"/>
        <end position="248"/>
    </location>
</feature>
<keyword evidence="2" id="KW-0812">Transmembrane</keyword>
<feature type="compositionally biased region" description="Polar residues" evidence="1">
    <location>
        <begin position="119"/>
        <end position="128"/>
    </location>
</feature>
<gene>
    <name evidence="3" type="ORF">VPK24_04485</name>
</gene>